<proteinExistence type="inferred from homology"/>
<dbReference type="SUPFAM" id="SSF56300">
    <property type="entry name" value="Metallo-dependent phosphatases"/>
    <property type="match status" value="1"/>
</dbReference>
<dbReference type="Gene3D" id="3.60.21.10">
    <property type="match status" value="1"/>
</dbReference>
<dbReference type="EMBL" id="AONG01000006">
    <property type="protein sequence ID" value="KIQ70262.1"/>
    <property type="molecule type" value="Genomic_DNA"/>
</dbReference>
<keyword evidence="7" id="KW-1185">Reference proteome</keyword>
<keyword evidence="1" id="KW-0479">Metal-binding</keyword>
<dbReference type="eggNOG" id="COG1409">
    <property type="taxonomic scope" value="Bacteria"/>
</dbReference>
<gene>
    <name evidence="6" type="ORF">Wenmar_01221</name>
</gene>
<accession>A0A0D0QD75</accession>
<dbReference type="AlphaFoldDB" id="A0A0D0QD75"/>
<evidence type="ECO:0000256" key="1">
    <source>
        <dbReference type="ARBA" id="ARBA00022723"/>
    </source>
</evidence>
<dbReference type="Proteomes" id="UP000035100">
    <property type="component" value="Unassembled WGS sequence"/>
</dbReference>
<evidence type="ECO:0000313" key="6">
    <source>
        <dbReference type="EMBL" id="KIQ70262.1"/>
    </source>
</evidence>
<dbReference type="Pfam" id="PF00149">
    <property type="entry name" value="Metallophos"/>
    <property type="match status" value="1"/>
</dbReference>
<evidence type="ECO:0000256" key="3">
    <source>
        <dbReference type="ARBA" id="ARBA00023004"/>
    </source>
</evidence>
<name>A0A0D0QD75_9RHOB</name>
<dbReference type="PANTHER" id="PTHR42988:SF2">
    <property type="entry name" value="CYCLIC NUCLEOTIDE PHOSPHODIESTERASE CBUA0032-RELATED"/>
    <property type="match status" value="1"/>
</dbReference>
<keyword evidence="3" id="KW-0408">Iron</keyword>
<comment type="similarity">
    <text evidence="4">Belongs to the cyclic nucleotide phosphodiesterase class-III family.</text>
</comment>
<dbReference type="RefSeq" id="WP_018303003.1">
    <property type="nucleotide sequence ID" value="NZ_KB902288.1"/>
</dbReference>
<dbReference type="GO" id="GO:0046872">
    <property type="term" value="F:metal ion binding"/>
    <property type="evidence" value="ECO:0007669"/>
    <property type="project" value="UniProtKB-KW"/>
</dbReference>
<dbReference type="InterPro" id="IPR050884">
    <property type="entry name" value="CNP_phosphodiesterase-III"/>
</dbReference>
<dbReference type="InterPro" id="IPR029052">
    <property type="entry name" value="Metallo-depent_PP-like"/>
</dbReference>
<organism evidence="6 7">
    <name type="scientific">Wenxinia marina DSM 24838</name>
    <dbReference type="NCBI Taxonomy" id="1123501"/>
    <lineage>
        <taxon>Bacteria</taxon>
        <taxon>Pseudomonadati</taxon>
        <taxon>Pseudomonadota</taxon>
        <taxon>Alphaproteobacteria</taxon>
        <taxon>Rhodobacterales</taxon>
        <taxon>Roseobacteraceae</taxon>
        <taxon>Wenxinia</taxon>
    </lineage>
</organism>
<dbReference type="STRING" id="1123501.Wenmar_01221"/>
<comment type="caution">
    <text evidence="6">The sequence shown here is derived from an EMBL/GenBank/DDBJ whole genome shotgun (WGS) entry which is preliminary data.</text>
</comment>
<dbReference type="InterPro" id="IPR004843">
    <property type="entry name" value="Calcineurin-like_PHP"/>
</dbReference>
<dbReference type="GO" id="GO:0016787">
    <property type="term" value="F:hydrolase activity"/>
    <property type="evidence" value="ECO:0007669"/>
    <property type="project" value="UniProtKB-KW"/>
</dbReference>
<feature type="domain" description="Calcineurin-like phosphoesterase" evidence="5">
    <location>
        <begin position="1"/>
        <end position="195"/>
    </location>
</feature>
<sequence length="259" mass="28125">MLIAHLSDLHLSAGPPETAPVRPDVAWIVPLVVADILSLPRLPDVVVVTGDVADGGSDADYALVREVLSPLPVPVLVVPGNHDRRRPMRAAFPQGWAHPEFLLSETVIGRTRFIGLDSQLPGRVEGSLCRERLDWLEERLADPTPAVVLLHHPPFPSGNRDWDATALIEGRGRLEAILRAAPGPLRLLCGHVHQCYHTVWAGRYAAVGGSPAFQYALDFEPEGEPPLTDGPVIYSLHHLHSDGVAVHPRAVPVPPRPDL</sequence>
<evidence type="ECO:0000256" key="4">
    <source>
        <dbReference type="ARBA" id="ARBA00025742"/>
    </source>
</evidence>
<evidence type="ECO:0000313" key="7">
    <source>
        <dbReference type="Proteomes" id="UP000035100"/>
    </source>
</evidence>
<evidence type="ECO:0000256" key="2">
    <source>
        <dbReference type="ARBA" id="ARBA00022801"/>
    </source>
</evidence>
<dbReference type="PANTHER" id="PTHR42988">
    <property type="entry name" value="PHOSPHOHYDROLASE"/>
    <property type="match status" value="1"/>
</dbReference>
<keyword evidence="2 6" id="KW-0378">Hydrolase</keyword>
<protein>
    <submittedName>
        <fullName evidence="6">Putative phosphohydrolase</fullName>
    </submittedName>
</protein>
<dbReference type="OrthoDB" id="651281at2"/>
<reference evidence="6 7" key="1">
    <citation type="submission" date="2013-01" db="EMBL/GenBank/DDBJ databases">
        <authorList>
            <person name="Fiebig A."/>
            <person name="Goeker M."/>
            <person name="Klenk H.-P.P."/>
        </authorList>
    </citation>
    <scope>NUCLEOTIDE SEQUENCE [LARGE SCALE GENOMIC DNA]</scope>
    <source>
        <strain evidence="6 7">DSM 24838</strain>
    </source>
</reference>
<evidence type="ECO:0000259" key="5">
    <source>
        <dbReference type="Pfam" id="PF00149"/>
    </source>
</evidence>